<dbReference type="STRING" id="1188233.MAU_2420"/>
<dbReference type="eggNOG" id="COG0338">
    <property type="taxonomic scope" value="Bacteria"/>
</dbReference>
<evidence type="ECO:0000256" key="4">
    <source>
        <dbReference type="ARBA" id="ARBA00022679"/>
    </source>
</evidence>
<organism evidence="9 10">
    <name type="scientific">Metamycoplasma auris 15026</name>
    <dbReference type="NCBI Taxonomy" id="1188233"/>
    <lineage>
        <taxon>Bacteria</taxon>
        <taxon>Bacillati</taxon>
        <taxon>Mycoplasmatota</taxon>
        <taxon>Mycoplasmoidales</taxon>
        <taxon>Metamycoplasmataceae</taxon>
        <taxon>Metamycoplasma</taxon>
    </lineage>
</organism>
<dbReference type="GO" id="GO:1904047">
    <property type="term" value="F:S-adenosyl-L-methionine binding"/>
    <property type="evidence" value="ECO:0007669"/>
    <property type="project" value="TreeGrafter"/>
</dbReference>
<dbReference type="PATRIC" id="fig|1188233.3.peg.243"/>
<evidence type="ECO:0000259" key="8">
    <source>
        <dbReference type="PROSITE" id="PS50943"/>
    </source>
</evidence>
<evidence type="ECO:0000256" key="5">
    <source>
        <dbReference type="ARBA" id="ARBA00022691"/>
    </source>
</evidence>
<feature type="domain" description="HTH cro/C1-type" evidence="8">
    <location>
        <begin position="13"/>
        <end position="67"/>
    </location>
</feature>
<keyword evidence="3 7" id="KW-0489">Methyltransferase</keyword>
<accession>N9VB21</accession>
<evidence type="ECO:0000256" key="6">
    <source>
        <dbReference type="ARBA" id="ARBA00047942"/>
    </source>
</evidence>
<dbReference type="Gene3D" id="1.10.1020.10">
    <property type="entry name" value="Adenine-specific Methyltransferase, Domain 2"/>
    <property type="match status" value="1"/>
</dbReference>
<dbReference type="OrthoDB" id="9805629at2"/>
<dbReference type="SUPFAM" id="SSF53335">
    <property type="entry name" value="S-adenosyl-L-methionine-dependent methyltransferases"/>
    <property type="match status" value="1"/>
</dbReference>
<dbReference type="GO" id="GO:0006298">
    <property type="term" value="P:mismatch repair"/>
    <property type="evidence" value="ECO:0007669"/>
    <property type="project" value="TreeGrafter"/>
</dbReference>
<dbReference type="eggNOG" id="COG1396">
    <property type="taxonomic scope" value="Bacteria"/>
</dbReference>
<dbReference type="PANTHER" id="PTHR30481">
    <property type="entry name" value="DNA ADENINE METHYLASE"/>
    <property type="match status" value="1"/>
</dbReference>
<dbReference type="SUPFAM" id="SSF47413">
    <property type="entry name" value="lambda repressor-like DNA-binding domains"/>
    <property type="match status" value="1"/>
</dbReference>
<dbReference type="PROSITE" id="PS00092">
    <property type="entry name" value="N6_MTASE"/>
    <property type="match status" value="1"/>
</dbReference>
<dbReference type="REBASE" id="66292">
    <property type="entry name" value="M.Mau15026ORF2420P"/>
</dbReference>
<gene>
    <name evidence="9" type="ORF">MAU_2420</name>
</gene>
<evidence type="ECO:0000313" key="9">
    <source>
        <dbReference type="EMBL" id="ENY68878.1"/>
    </source>
</evidence>
<dbReference type="PRINTS" id="PR00505">
    <property type="entry name" value="D12N6MTFRASE"/>
</dbReference>
<dbReference type="CDD" id="cd00093">
    <property type="entry name" value="HTH_XRE"/>
    <property type="match status" value="1"/>
</dbReference>
<dbReference type="RefSeq" id="WP_004424094.1">
    <property type="nucleotide sequence ID" value="NZ_AORI01000008.1"/>
</dbReference>
<dbReference type="GO" id="GO:0043565">
    <property type="term" value="F:sequence-specific DNA binding"/>
    <property type="evidence" value="ECO:0007669"/>
    <property type="project" value="TreeGrafter"/>
</dbReference>
<comment type="similarity">
    <text evidence="1 7">Belongs to the N(4)/N(6)-methyltransferase family.</text>
</comment>
<dbReference type="PROSITE" id="PS50943">
    <property type="entry name" value="HTH_CROC1"/>
    <property type="match status" value="1"/>
</dbReference>
<dbReference type="InterPro" id="IPR001387">
    <property type="entry name" value="Cro/C1-type_HTH"/>
</dbReference>
<dbReference type="GO" id="GO:0032259">
    <property type="term" value="P:methylation"/>
    <property type="evidence" value="ECO:0007669"/>
    <property type="project" value="UniProtKB-KW"/>
</dbReference>
<dbReference type="SMART" id="SM00530">
    <property type="entry name" value="HTH_XRE"/>
    <property type="match status" value="1"/>
</dbReference>
<keyword evidence="5 7" id="KW-0949">S-adenosyl-L-methionine</keyword>
<dbReference type="GO" id="GO:0009007">
    <property type="term" value="F:site-specific DNA-methyltransferase (adenine-specific) activity"/>
    <property type="evidence" value="ECO:0007669"/>
    <property type="project" value="UniProtKB-UniRule"/>
</dbReference>
<proteinExistence type="inferred from homology"/>
<dbReference type="InterPro" id="IPR023095">
    <property type="entry name" value="Ade_MeTrfase_dom_2"/>
</dbReference>
<dbReference type="InterPro" id="IPR002052">
    <property type="entry name" value="DNA_methylase_N6_adenine_CS"/>
</dbReference>
<dbReference type="Pfam" id="PF01381">
    <property type="entry name" value="HTH_3"/>
    <property type="match status" value="1"/>
</dbReference>
<dbReference type="PANTHER" id="PTHR30481:SF3">
    <property type="entry name" value="DNA ADENINE METHYLASE"/>
    <property type="match status" value="1"/>
</dbReference>
<evidence type="ECO:0000256" key="1">
    <source>
        <dbReference type="ARBA" id="ARBA00006594"/>
    </source>
</evidence>
<evidence type="ECO:0000256" key="7">
    <source>
        <dbReference type="RuleBase" id="RU361257"/>
    </source>
</evidence>
<dbReference type="Pfam" id="PF02086">
    <property type="entry name" value="MethyltransfD12"/>
    <property type="match status" value="1"/>
</dbReference>
<dbReference type="EC" id="2.1.1.72" evidence="2 7"/>
<keyword evidence="4 7" id="KW-0808">Transferase</keyword>
<evidence type="ECO:0000256" key="2">
    <source>
        <dbReference type="ARBA" id="ARBA00011900"/>
    </source>
</evidence>
<dbReference type="EMBL" id="AORI01000008">
    <property type="protein sequence ID" value="ENY68878.1"/>
    <property type="molecule type" value="Genomic_DNA"/>
</dbReference>
<protein>
    <recommendedName>
        <fullName evidence="2 7">Site-specific DNA-methyltransferase (adenine-specific)</fullName>
        <ecNumber evidence="2 7">2.1.1.72</ecNumber>
    </recommendedName>
</protein>
<evidence type="ECO:0000256" key="3">
    <source>
        <dbReference type="ARBA" id="ARBA00022603"/>
    </source>
</evidence>
<reference evidence="9 10" key="1">
    <citation type="journal article" date="2013" name="Genome Announc.">
        <title>Draft Genome Sequences of Mycoplasma auris and Mycoplasma yeatsii, Two Species of the Ear Canal of Caprinae.</title>
        <authorList>
            <person name="Dordet-Frisoni E."/>
            <person name="Baranowski E."/>
            <person name="Barre A."/>
            <person name="Blanchard A."/>
            <person name="Breton M."/>
            <person name="Couture C."/>
            <person name="Dupuy V."/>
            <person name="Gaurivaud P."/>
            <person name="Jacob D."/>
            <person name="Lemaitre C."/>
            <person name="Manso-Silvan L."/>
            <person name="Nikolski M."/>
            <person name="Nouvel L.X."/>
            <person name="Poumarat F."/>
            <person name="Sirand-Pugnet P."/>
            <person name="Thebault P."/>
            <person name="Theil S."/>
            <person name="Thiaucourt F."/>
            <person name="Citti C."/>
            <person name="Tardy F."/>
        </authorList>
    </citation>
    <scope>NUCLEOTIDE SEQUENCE [LARGE SCALE GENOMIC DNA]</scope>
    <source>
        <strain evidence="9 10">15026</strain>
    </source>
</reference>
<dbReference type="GO" id="GO:0009307">
    <property type="term" value="P:DNA restriction-modification system"/>
    <property type="evidence" value="ECO:0007669"/>
    <property type="project" value="InterPro"/>
</dbReference>
<comment type="caution">
    <text evidence="9">The sequence shown here is derived from an EMBL/GenBank/DDBJ whole genome shotgun (WGS) entry which is preliminary data.</text>
</comment>
<dbReference type="Proteomes" id="UP000013131">
    <property type="component" value="Unassembled WGS sequence"/>
</dbReference>
<dbReference type="Gene3D" id="1.10.260.40">
    <property type="entry name" value="lambda repressor-like DNA-binding domains"/>
    <property type="match status" value="1"/>
</dbReference>
<evidence type="ECO:0000313" key="10">
    <source>
        <dbReference type="Proteomes" id="UP000013131"/>
    </source>
</evidence>
<dbReference type="NCBIfam" id="TIGR00571">
    <property type="entry name" value="dam"/>
    <property type="match status" value="1"/>
</dbReference>
<dbReference type="InterPro" id="IPR010982">
    <property type="entry name" value="Lambda_DNA-bd_dom_sf"/>
</dbReference>
<dbReference type="InterPro" id="IPR012327">
    <property type="entry name" value="MeTrfase_D12"/>
</dbReference>
<sequence>MEKELLLSFGNRIKFLREKRNLSQDMLSNICNFKREYLSRIEKGKANVTLGTAYKLANAFSVEISYLFASNANIKPKPFVKWAGGKNQIIDKLKDFLPKEFNRYYEPFVGGGALLFYLKPNKAIINDSNKELIYAYQSFLDEAKFYKLIKELECHEVKHCEEYYYQIRNWDRDANFKNLKDYKRAARLIYLNKACFNGLYRVNSSGFYNTPFGNKEKINTFDKNNFLDIYKYFSNAIIEIKNEDFEQSVKDAKKDDFVYFDPPYDVYENKSSFTSYNSKKFGKEEQIRLRDLIIKLSKKGVKVMISNSNTPFINELYRNFNKHIVQAKRIINSDAKKRGYIEELIITNY</sequence>
<dbReference type="InterPro" id="IPR029063">
    <property type="entry name" value="SAM-dependent_MTases_sf"/>
</dbReference>
<keyword evidence="10" id="KW-1185">Reference proteome</keyword>
<dbReference type="Gene3D" id="3.40.50.150">
    <property type="entry name" value="Vaccinia Virus protein VP39"/>
    <property type="match status" value="1"/>
</dbReference>
<dbReference type="AlphaFoldDB" id="N9VB21"/>
<name>N9VB21_9BACT</name>
<comment type="catalytic activity">
    <reaction evidence="6 7">
        <text>a 2'-deoxyadenosine in DNA + S-adenosyl-L-methionine = an N(6)-methyl-2'-deoxyadenosine in DNA + S-adenosyl-L-homocysteine + H(+)</text>
        <dbReference type="Rhea" id="RHEA:15197"/>
        <dbReference type="Rhea" id="RHEA-COMP:12418"/>
        <dbReference type="Rhea" id="RHEA-COMP:12419"/>
        <dbReference type="ChEBI" id="CHEBI:15378"/>
        <dbReference type="ChEBI" id="CHEBI:57856"/>
        <dbReference type="ChEBI" id="CHEBI:59789"/>
        <dbReference type="ChEBI" id="CHEBI:90615"/>
        <dbReference type="ChEBI" id="CHEBI:90616"/>
        <dbReference type="EC" id="2.1.1.72"/>
    </reaction>
</comment>